<evidence type="ECO:0000313" key="3">
    <source>
        <dbReference type="EMBL" id="OXV09443.1"/>
    </source>
</evidence>
<evidence type="ECO:0000313" key="4">
    <source>
        <dbReference type="Proteomes" id="UP000243515"/>
    </source>
</evidence>
<feature type="region of interest" description="Disordered" evidence="2">
    <location>
        <begin position="647"/>
        <end position="698"/>
    </location>
</feature>
<evidence type="ECO:0000256" key="1">
    <source>
        <dbReference type="SAM" id="Coils"/>
    </source>
</evidence>
<accession>A0A232LZ50</accession>
<dbReference type="Proteomes" id="UP000243515">
    <property type="component" value="Unassembled WGS sequence"/>
</dbReference>
<keyword evidence="1" id="KW-0175">Coiled coil</keyword>
<dbReference type="EMBL" id="NPHW01003529">
    <property type="protein sequence ID" value="OXV09443.1"/>
    <property type="molecule type" value="Genomic_DNA"/>
</dbReference>
<name>A0A232LZ50_9EURO</name>
<feature type="region of interest" description="Disordered" evidence="2">
    <location>
        <begin position="131"/>
        <end position="188"/>
    </location>
</feature>
<dbReference type="GO" id="GO:0000964">
    <property type="term" value="P:mitochondrial RNA 5'-end processing"/>
    <property type="evidence" value="ECO:0007669"/>
    <property type="project" value="TreeGrafter"/>
</dbReference>
<feature type="compositionally biased region" description="Basic and acidic residues" evidence="2">
    <location>
        <begin position="647"/>
        <end position="657"/>
    </location>
</feature>
<dbReference type="AlphaFoldDB" id="A0A232LZ50"/>
<reference evidence="3 4" key="1">
    <citation type="journal article" date="2015" name="Environ. Microbiol.">
        <title>Metagenome sequence of Elaphomyces granulatus from sporocarp tissue reveals Ascomycota ectomycorrhizal fingerprints of genome expansion and a Proteobacteria-rich microbiome.</title>
        <authorList>
            <person name="Quandt C.A."/>
            <person name="Kohler A."/>
            <person name="Hesse C.N."/>
            <person name="Sharpton T.J."/>
            <person name="Martin F."/>
            <person name="Spatafora J.W."/>
        </authorList>
    </citation>
    <scope>NUCLEOTIDE SEQUENCE [LARGE SCALE GENOMIC DNA]</scope>
    <source>
        <strain evidence="3 4">OSC145934</strain>
    </source>
</reference>
<feature type="region of interest" description="Disordered" evidence="2">
    <location>
        <begin position="88"/>
        <end position="115"/>
    </location>
</feature>
<keyword evidence="4" id="KW-1185">Reference proteome</keyword>
<gene>
    <name evidence="3" type="ORF">Egran_02794</name>
</gene>
<feature type="compositionally biased region" description="Basic residues" evidence="2">
    <location>
        <begin position="176"/>
        <end position="188"/>
    </location>
</feature>
<dbReference type="GO" id="GO:0005740">
    <property type="term" value="C:mitochondrial envelope"/>
    <property type="evidence" value="ECO:0007669"/>
    <property type="project" value="TreeGrafter"/>
</dbReference>
<dbReference type="InterPro" id="IPR013943">
    <property type="entry name" value="Pet127"/>
</dbReference>
<feature type="coiled-coil region" evidence="1">
    <location>
        <begin position="596"/>
        <end position="623"/>
    </location>
</feature>
<comment type="caution">
    <text evidence="3">The sequence shown here is derived from an EMBL/GenBank/DDBJ whole genome shotgun (WGS) entry which is preliminary data.</text>
</comment>
<organism evidence="3 4">
    <name type="scientific">Elaphomyces granulatus</name>
    <dbReference type="NCBI Taxonomy" id="519963"/>
    <lineage>
        <taxon>Eukaryota</taxon>
        <taxon>Fungi</taxon>
        <taxon>Dikarya</taxon>
        <taxon>Ascomycota</taxon>
        <taxon>Pezizomycotina</taxon>
        <taxon>Eurotiomycetes</taxon>
        <taxon>Eurotiomycetidae</taxon>
        <taxon>Eurotiales</taxon>
        <taxon>Elaphomycetaceae</taxon>
        <taxon>Elaphomyces</taxon>
    </lineage>
</organism>
<feature type="compositionally biased region" description="Polar residues" evidence="2">
    <location>
        <begin position="685"/>
        <end position="698"/>
    </location>
</feature>
<proteinExistence type="predicted"/>
<dbReference type="OrthoDB" id="10249045at2759"/>
<dbReference type="PANTHER" id="PTHR31014">
    <property type="entry name" value="MITOCHONDRIAL TRANSLATION SYSTEM COMPONENT PET127-RELATED"/>
    <property type="match status" value="1"/>
</dbReference>
<protein>
    <submittedName>
        <fullName evidence="3">Uncharacterized protein</fullName>
    </submittedName>
</protein>
<evidence type="ECO:0000256" key="2">
    <source>
        <dbReference type="SAM" id="MobiDB-lite"/>
    </source>
</evidence>
<dbReference type="PANTHER" id="PTHR31014:SF0">
    <property type="entry name" value="MITOCHONDRIAL TRANSLATION SYSTEM COMPONENT PET127-RELATED"/>
    <property type="match status" value="1"/>
</dbReference>
<feature type="region of interest" description="Disordered" evidence="2">
    <location>
        <begin position="39"/>
        <end position="59"/>
    </location>
</feature>
<sequence>MFRSSLRSISDPILEHVYLSCLPRRTLNPVRFYSSIAPDEDRTIKPSPKLAESSPHSITPLDATAESYQRGIQAEQLSQYRTSDLNILNSPETSLHKNTKPETPTAGKNKENESDGTIDILSNISIENKVHSNQTSESQVAIADGTPPKVSREKLQSLIQSLSKHVKHSQPPVPLRRSKKPKGAKKRERRLARLQSTGKLASSFGQIKEEHAGAISCAETAVTALDVDTAQVPHLSYGLERVLFNPGVYHLQDPHSRVFNFDPYLGSIMPVTEFDFTALKQFITSSQDESLLKLALKEGKKYRGSSSSMTSVLSHFHYLLSAWRLINPSTVSLGFPDKIRNFTRLSRAPTAIFLRYRDGVYAIDVDKEFSANTLLLNLGKSMEKLFTLPKEEFERYRRSSVNKITADEERSIPDSYHYSTCEDFLMRSQLDAHDPRLPGTGTFDLKSRAVVSIRMNSSDPSGGLGYEIKNRFGNFESYEREFFDMIRTAFLKYSLQVRVGRMDGIFVAFHNVERIFGFQYISLSEMDLALHGQSDTSLGDKEFQLSIALWNKILNQATARFPERSLRFHFETRDGKIPHMLIFAEPVTEEEIAAIQTKTNEKIEAYQQRILNLRDENEVSNELGCSTDPPGCLLHEVVNKLGNEIKTDNSHEVKQEPSEAAVKPGELNEDSGKAEQEPTGAETDGSGNETKASTEPTKNSGDIFALLLTIKNNVNGKRVVRPMNFRAEDRWTINFELSELGGPGIWGQYRACRKRRESAFSDKVEDETRVSNNSYHQILQDISRQGREWRQHQDELDKQRGIVVLGDPIRDSLTQ</sequence>
<dbReference type="Pfam" id="PF08634">
    <property type="entry name" value="Pet127"/>
    <property type="match status" value="1"/>
</dbReference>